<sequence>MAQFKNYINGEWVDAQSGEEFERRNPATGELIGTFAKSGSADVDAAVAAAKAAFDRWRKTPAPKRGEILFRVGQMLIERKEQLAREMTEEMGKVLAETRGDVQEGIDMTFYMAGEGRRLWGQTTPSELPNKWNMSVRKPLGVVGLITPWNFPLAIPTWKIMPALICGNTVVFKPASYTSRSAVRLVELFEEAGLPPGVLNLVLGSGETVGNALVQHPDVALISFTGSNDVGQQVAVECARLGKRVSLEMGGKNAIIVMDDADLKLALDGIVWSAFGTSGQRCTAASRVIVHEGVFRELADQLDARVSALRLGNGLDPQTDVGPVVSDSQLQRVHRYVEIGQQEGAEILVGGKIATQGELARGHFHEPTVFINVRPDMRIAQEEIFGPVTALITVRSLEEAIQVCNGVRYGLSASIYTRDINKSFRAIEDVYTGILYVNAGTIGAEVHLPFGGTKATGNGHREAGQAALDVFSEWQSIYVDYSGRLQRAQIDVEHLPIGND</sequence>
<protein>
    <submittedName>
        <fullName evidence="6">Aldehyde dehydrogenase family protein</fullName>
    </submittedName>
</protein>
<comment type="similarity">
    <text evidence="1 4">Belongs to the aldehyde dehydrogenase family.</text>
</comment>
<feature type="domain" description="Aldehyde dehydrogenase" evidence="5">
    <location>
        <begin position="12"/>
        <end position="477"/>
    </location>
</feature>
<dbReference type="GO" id="GO:0016620">
    <property type="term" value="F:oxidoreductase activity, acting on the aldehyde or oxo group of donors, NAD or NADP as acceptor"/>
    <property type="evidence" value="ECO:0007669"/>
    <property type="project" value="InterPro"/>
</dbReference>
<dbReference type="FunFam" id="3.40.309.10:FF:000009">
    <property type="entry name" value="Aldehyde dehydrogenase A"/>
    <property type="match status" value="1"/>
</dbReference>
<organism evidence="6">
    <name type="scientific">Thermorudis peleae</name>
    <dbReference type="NCBI Taxonomy" id="1382356"/>
    <lineage>
        <taxon>Bacteria</taxon>
        <taxon>Pseudomonadati</taxon>
        <taxon>Thermomicrobiota</taxon>
        <taxon>Thermomicrobia</taxon>
        <taxon>Thermomicrobia incertae sedis</taxon>
        <taxon>Thermorudis</taxon>
    </lineage>
</organism>
<evidence type="ECO:0000256" key="2">
    <source>
        <dbReference type="ARBA" id="ARBA00023002"/>
    </source>
</evidence>
<dbReference type="CDD" id="cd07131">
    <property type="entry name" value="ALDH_AldH-CAJ73105"/>
    <property type="match status" value="1"/>
</dbReference>
<dbReference type="InterPro" id="IPR016163">
    <property type="entry name" value="Ald_DH_C"/>
</dbReference>
<comment type="caution">
    <text evidence="6">The sequence shown here is derived from an EMBL/GenBank/DDBJ whole genome shotgun (WGS) entry which is preliminary data.</text>
</comment>
<evidence type="ECO:0000313" key="6">
    <source>
        <dbReference type="EMBL" id="HEG91841.1"/>
    </source>
</evidence>
<dbReference type="InterPro" id="IPR015590">
    <property type="entry name" value="Aldehyde_DH_dom"/>
</dbReference>
<dbReference type="AlphaFoldDB" id="A0A831X1T6"/>
<dbReference type="InterPro" id="IPR029510">
    <property type="entry name" value="Ald_DH_CS_GLU"/>
</dbReference>
<dbReference type="PANTHER" id="PTHR11699">
    <property type="entry name" value="ALDEHYDE DEHYDROGENASE-RELATED"/>
    <property type="match status" value="1"/>
</dbReference>
<accession>A0A831X1T6</accession>
<evidence type="ECO:0000256" key="3">
    <source>
        <dbReference type="PROSITE-ProRule" id="PRU10007"/>
    </source>
</evidence>
<dbReference type="InterPro" id="IPR016161">
    <property type="entry name" value="Ald_DH/histidinol_DH"/>
</dbReference>
<dbReference type="FunFam" id="3.40.605.10:FF:000007">
    <property type="entry name" value="NAD/NADP-dependent betaine aldehyde dehydrogenase"/>
    <property type="match status" value="1"/>
</dbReference>
<feature type="active site" evidence="3">
    <location>
        <position position="248"/>
    </location>
</feature>
<dbReference type="InterPro" id="IPR016162">
    <property type="entry name" value="Ald_DH_N"/>
</dbReference>
<name>A0A831X1T6_9BACT</name>
<reference evidence="6" key="1">
    <citation type="journal article" date="2020" name="mSystems">
        <title>Genome- and Community-Level Interaction Insights into Carbon Utilization and Element Cycling Functions of Hydrothermarchaeota in Hydrothermal Sediment.</title>
        <authorList>
            <person name="Zhou Z."/>
            <person name="Liu Y."/>
            <person name="Xu W."/>
            <person name="Pan J."/>
            <person name="Luo Z.H."/>
            <person name="Li M."/>
        </authorList>
    </citation>
    <scope>NUCLEOTIDE SEQUENCE [LARGE SCALE GENOMIC DNA]</scope>
    <source>
        <strain evidence="6">SpSt-210</strain>
    </source>
</reference>
<dbReference type="PROSITE" id="PS00687">
    <property type="entry name" value="ALDEHYDE_DEHYDR_GLU"/>
    <property type="match status" value="1"/>
</dbReference>
<dbReference type="SUPFAM" id="SSF53720">
    <property type="entry name" value="ALDH-like"/>
    <property type="match status" value="1"/>
</dbReference>
<dbReference type="EMBL" id="DSIY01000246">
    <property type="protein sequence ID" value="HEG91841.1"/>
    <property type="molecule type" value="Genomic_DNA"/>
</dbReference>
<evidence type="ECO:0000256" key="4">
    <source>
        <dbReference type="RuleBase" id="RU003345"/>
    </source>
</evidence>
<evidence type="ECO:0000256" key="1">
    <source>
        <dbReference type="ARBA" id="ARBA00009986"/>
    </source>
</evidence>
<evidence type="ECO:0000259" key="5">
    <source>
        <dbReference type="Pfam" id="PF00171"/>
    </source>
</evidence>
<keyword evidence="2 4" id="KW-0560">Oxidoreductase</keyword>
<dbReference type="Gene3D" id="3.40.309.10">
    <property type="entry name" value="Aldehyde Dehydrogenase, Chain A, domain 2"/>
    <property type="match status" value="1"/>
</dbReference>
<dbReference type="Pfam" id="PF00171">
    <property type="entry name" value="Aldedh"/>
    <property type="match status" value="1"/>
</dbReference>
<dbReference type="Gene3D" id="3.40.605.10">
    <property type="entry name" value="Aldehyde Dehydrogenase, Chain A, domain 1"/>
    <property type="match status" value="1"/>
</dbReference>
<dbReference type="InterPro" id="IPR016160">
    <property type="entry name" value="Ald_DH_CS_CYS"/>
</dbReference>
<dbReference type="PROSITE" id="PS00070">
    <property type="entry name" value="ALDEHYDE_DEHYDR_CYS"/>
    <property type="match status" value="1"/>
</dbReference>
<proteinExistence type="inferred from homology"/>
<gene>
    <name evidence="6" type="ORF">ENP34_10445</name>
</gene>